<dbReference type="InterPro" id="IPR026866">
    <property type="entry name" value="CR006_AAA"/>
</dbReference>
<dbReference type="EMBL" id="AWVA01000049">
    <property type="protein sequence ID" value="ERJ76677.1"/>
    <property type="molecule type" value="Genomic_DNA"/>
</dbReference>
<sequence>MTPQFDLDNGYITFSFQRGNDEEPERVKLSKGEESNFVWSIFYTLLELVVDEREVDDPDFVEEQKFADLEYVFIDDPVSSLDENHLIEVASNLGTLIKSSNSDLKFIITTHNPLFFNVLYNELGCKQPKYQLEKLEDGTYELHEQRSDSPFSYHLFLLNKLREAIKTNSIQKFHFNLLRNLLEKTSTFLGYKDWKNLLPDVEERQSYEKRIIDFSSHSKHAADEVAALNRQEKQMLIHLVNLLEETYHFNKE</sequence>
<dbReference type="OrthoDB" id="9795565at2"/>
<dbReference type="HOGENOM" id="CLU_043653_0_0_9"/>
<accession>U2J9G7</accession>
<gene>
    <name evidence="2" type="ORF">HMPREF1557_00830</name>
</gene>
<dbReference type="PATRIC" id="fig|1227275.3.peg.733"/>
<dbReference type="Proteomes" id="UP000016617">
    <property type="component" value="Unassembled WGS sequence"/>
</dbReference>
<protein>
    <recommendedName>
        <fullName evidence="1">Protein CR006 P-loop domain-containing protein</fullName>
    </recommendedName>
</protein>
<evidence type="ECO:0000259" key="1">
    <source>
        <dbReference type="Pfam" id="PF13166"/>
    </source>
</evidence>
<comment type="caution">
    <text evidence="2">The sequence shown here is derived from an EMBL/GenBank/DDBJ whole genome shotgun (WGS) entry which is preliminary data.</text>
</comment>
<organism evidence="2 3">
    <name type="scientific">Streptococcus sobrinus W1703</name>
    <dbReference type="NCBI Taxonomy" id="1227275"/>
    <lineage>
        <taxon>Bacteria</taxon>
        <taxon>Bacillati</taxon>
        <taxon>Bacillota</taxon>
        <taxon>Bacilli</taxon>
        <taxon>Lactobacillales</taxon>
        <taxon>Streptococcaceae</taxon>
        <taxon>Streptococcus</taxon>
    </lineage>
</organism>
<dbReference type="InterPro" id="IPR027417">
    <property type="entry name" value="P-loop_NTPase"/>
</dbReference>
<feature type="domain" description="Protein CR006 P-loop" evidence="1">
    <location>
        <begin position="14"/>
        <end position="225"/>
    </location>
</feature>
<name>U2J9G7_9STRE</name>
<proteinExistence type="predicted"/>
<dbReference type="AlphaFoldDB" id="U2J9G7"/>
<dbReference type="Pfam" id="PF13166">
    <property type="entry name" value="AAA_13"/>
    <property type="match status" value="1"/>
</dbReference>
<evidence type="ECO:0000313" key="2">
    <source>
        <dbReference type="EMBL" id="ERJ76677.1"/>
    </source>
</evidence>
<reference evidence="2 3" key="1">
    <citation type="submission" date="2013-06" db="EMBL/GenBank/DDBJ databases">
        <authorList>
            <person name="Weinstock G."/>
            <person name="Sodergren E."/>
            <person name="Lobos E.A."/>
            <person name="Fulton L."/>
            <person name="Fulton R."/>
            <person name="Courtney L."/>
            <person name="Fronick C."/>
            <person name="O'Laughlin M."/>
            <person name="Godfrey J."/>
            <person name="Wilson R.M."/>
            <person name="Miner T."/>
            <person name="Farmer C."/>
            <person name="Delehaunty K."/>
            <person name="Cordes M."/>
            <person name="Minx P."/>
            <person name="Tomlinson C."/>
            <person name="Chen J."/>
            <person name="Wollam A."/>
            <person name="Pepin K.H."/>
            <person name="Bhonagiri V."/>
            <person name="Zhang X."/>
            <person name="Warren W."/>
            <person name="Mitreva M."/>
            <person name="Mardis E.R."/>
            <person name="Wilson R.K."/>
        </authorList>
    </citation>
    <scope>NUCLEOTIDE SEQUENCE [LARGE SCALE GENOMIC DNA]</scope>
    <source>
        <strain evidence="2 3">W1703</strain>
    </source>
</reference>
<dbReference type="Gene3D" id="3.40.50.300">
    <property type="entry name" value="P-loop containing nucleotide triphosphate hydrolases"/>
    <property type="match status" value="1"/>
</dbReference>
<evidence type="ECO:0000313" key="3">
    <source>
        <dbReference type="Proteomes" id="UP000016617"/>
    </source>
</evidence>